<evidence type="ECO:0000313" key="5">
    <source>
        <dbReference type="Proteomes" id="UP001612928"/>
    </source>
</evidence>
<keyword evidence="2" id="KW-0732">Signal</keyword>
<reference evidence="4 5" key="1">
    <citation type="submission" date="2024-10" db="EMBL/GenBank/DDBJ databases">
        <title>The Natural Products Discovery Center: Release of the First 8490 Sequenced Strains for Exploring Actinobacteria Biosynthetic Diversity.</title>
        <authorList>
            <person name="Kalkreuter E."/>
            <person name="Kautsar S.A."/>
            <person name="Yang D."/>
            <person name="Bader C.D."/>
            <person name="Teijaro C.N."/>
            <person name="Fluegel L."/>
            <person name="Davis C.M."/>
            <person name="Simpson J.R."/>
            <person name="Lauterbach L."/>
            <person name="Steele A.D."/>
            <person name="Gui C."/>
            <person name="Meng S."/>
            <person name="Li G."/>
            <person name="Viehrig K."/>
            <person name="Ye F."/>
            <person name="Su P."/>
            <person name="Kiefer A.F."/>
            <person name="Nichols A."/>
            <person name="Cepeda A.J."/>
            <person name="Yan W."/>
            <person name="Fan B."/>
            <person name="Jiang Y."/>
            <person name="Adhikari A."/>
            <person name="Zheng C.-J."/>
            <person name="Schuster L."/>
            <person name="Cowan T.M."/>
            <person name="Smanski M.J."/>
            <person name="Chevrette M.G."/>
            <person name="De Carvalho L.P.S."/>
            <person name="Shen B."/>
        </authorList>
    </citation>
    <scope>NUCLEOTIDE SEQUENCE [LARGE SCALE GENOMIC DNA]</scope>
    <source>
        <strain evidence="4 5">NPDC049503</strain>
    </source>
</reference>
<feature type="region of interest" description="Disordered" evidence="1">
    <location>
        <begin position="39"/>
        <end position="104"/>
    </location>
</feature>
<comment type="caution">
    <text evidence="4">The sequence shown here is derived from an EMBL/GenBank/DDBJ whole genome shotgun (WGS) entry which is preliminary data.</text>
</comment>
<sequence length="229" mass="23253">MAPTSSARLPSAPIRRPVFRLVAGVAVVMACGLGTAACGAGGSGAGAESTVTVTPGTPASTPASPRVTGQPADTAPPEPGEAPATPGRPTGTAAVHTERPRGEPALVTGVRFGRHDTFDRVVIDFDGPTPGHTVRWVDALVQEGSGKPVDLRGRPCLAVLLTPADAHTDEGEPTWTGGAAPASLGNVTEAIRAGDFEGRVLIGLAARSREAFRVTAYTHPGRIVIDVAH</sequence>
<dbReference type="RefSeq" id="WP_397020979.1">
    <property type="nucleotide sequence ID" value="NZ_JBITMB010000003.1"/>
</dbReference>
<protein>
    <recommendedName>
        <fullName evidence="3">AMIN-like domain-containing protein</fullName>
    </recommendedName>
</protein>
<proteinExistence type="predicted"/>
<evidence type="ECO:0000256" key="2">
    <source>
        <dbReference type="SAM" id="SignalP"/>
    </source>
</evidence>
<name>A0ABW8A309_9ACTN</name>
<organism evidence="4 5">
    <name type="scientific">Nonomuraea indica</name>
    <dbReference type="NCBI Taxonomy" id="1581193"/>
    <lineage>
        <taxon>Bacteria</taxon>
        <taxon>Bacillati</taxon>
        <taxon>Actinomycetota</taxon>
        <taxon>Actinomycetes</taxon>
        <taxon>Streptosporangiales</taxon>
        <taxon>Streptosporangiaceae</taxon>
        <taxon>Nonomuraea</taxon>
    </lineage>
</organism>
<dbReference type="Pfam" id="PF24837">
    <property type="entry name" value="AMIN-like"/>
    <property type="match status" value="1"/>
</dbReference>
<gene>
    <name evidence="4" type="ORF">ACIBP5_14525</name>
</gene>
<evidence type="ECO:0000259" key="3">
    <source>
        <dbReference type="Pfam" id="PF24837"/>
    </source>
</evidence>
<feature type="domain" description="AMIN-like" evidence="3">
    <location>
        <begin position="106"/>
        <end position="229"/>
    </location>
</feature>
<evidence type="ECO:0000256" key="1">
    <source>
        <dbReference type="SAM" id="MobiDB-lite"/>
    </source>
</evidence>
<feature type="compositionally biased region" description="Low complexity" evidence="1">
    <location>
        <begin position="81"/>
        <end position="94"/>
    </location>
</feature>
<keyword evidence="5" id="KW-1185">Reference proteome</keyword>
<accession>A0ABW8A309</accession>
<feature type="signal peptide" evidence="2">
    <location>
        <begin position="1"/>
        <end position="36"/>
    </location>
</feature>
<dbReference type="Proteomes" id="UP001612928">
    <property type="component" value="Unassembled WGS sequence"/>
</dbReference>
<evidence type="ECO:0000313" key="4">
    <source>
        <dbReference type="EMBL" id="MFI7441167.1"/>
    </source>
</evidence>
<dbReference type="EMBL" id="JBITMB010000003">
    <property type="protein sequence ID" value="MFI7441167.1"/>
    <property type="molecule type" value="Genomic_DNA"/>
</dbReference>
<feature type="chain" id="PRO_5046913840" description="AMIN-like domain-containing protein" evidence="2">
    <location>
        <begin position="37"/>
        <end position="229"/>
    </location>
</feature>
<feature type="compositionally biased region" description="Low complexity" evidence="1">
    <location>
        <begin position="46"/>
        <end position="73"/>
    </location>
</feature>
<dbReference type="InterPro" id="IPR056303">
    <property type="entry name" value="AMIN-like"/>
</dbReference>